<dbReference type="PANTHER" id="PTHR23090">
    <property type="entry name" value="NH 3 /GLUTAMINE-DEPENDENT NAD + SYNTHETASE"/>
    <property type="match status" value="1"/>
</dbReference>
<evidence type="ECO:0000256" key="1">
    <source>
        <dbReference type="ARBA" id="ARBA00022598"/>
    </source>
</evidence>
<feature type="non-terminal residue" evidence="2">
    <location>
        <position position="1"/>
    </location>
</feature>
<dbReference type="PANTHER" id="PTHR23090:SF9">
    <property type="entry name" value="GLUTAMINE-DEPENDENT NAD(+) SYNTHETASE"/>
    <property type="match status" value="1"/>
</dbReference>
<dbReference type="Gene3D" id="3.40.50.620">
    <property type="entry name" value="HUPs"/>
    <property type="match status" value="1"/>
</dbReference>
<evidence type="ECO:0000313" key="3">
    <source>
        <dbReference type="Proteomes" id="UP001215280"/>
    </source>
</evidence>
<reference evidence="2" key="1">
    <citation type="submission" date="2023-03" db="EMBL/GenBank/DDBJ databases">
        <title>Massive genome expansion in bonnet fungi (Mycena s.s.) driven by repeated elements and novel gene families across ecological guilds.</title>
        <authorList>
            <consortium name="Lawrence Berkeley National Laboratory"/>
            <person name="Harder C.B."/>
            <person name="Miyauchi S."/>
            <person name="Viragh M."/>
            <person name="Kuo A."/>
            <person name="Thoen E."/>
            <person name="Andreopoulos B."/>
            <person name="Lu D."/>
            <person name="Skrede I."/>
            <person name="Drula E."/>
            <person name="Henrissat B."/>
            <person name="Morin E."/>
            <person name="Kohler A."/>
            <person name="Barry K."/>
            <person name="LaButti K."/>
            <person name="Morin E."/>
            <person name="Salamov A."/>
            <person name="Lipzen A."/>
            <person name="Mereny Z."/>
            <person name="Hegedus B."/>
            <person name="Baldrian P."/>
            <person name="Stursova M."/>
            <person name="Weitz H."/>
            <person name="Taylor A."/>
            <person name="Grigoriev I.V."/>
            <person name="Nagy L.G."/>
            <person name="Martin F."/>
            <person name="Kauserud H."/>
        </authorList>
    </citation>
    <scope>NUCLEOTIDE SEQUENCE</scope>
    <source>
        <strain evidence="2">CBHHK188m</strain>
    </source>
</reference>
<dbReference type="GO" id="GO:0005737">
    <property type="term" value="C:cytoplasm"/>
    <property type="evidence" value="ECO:0007669"/>
    <property type="project" value="InterPro"/>
</dbReference>
<comment type="caution">
    <text evidence="2">The sequence shown here is derived from an EMBL/GenBank/DDBJ whole genome shotgun (WGS) entry which is preliminary data.</text>
</comment>
<keyword evidence="1" id="KW-0436">Ligase</keyword>
<accession>A0AAD7JGP1</accession>
<protein>
    <submittedName>
        <fullName evidence="2">Uncharacterized protein</fullName>
    </submittedName>
</protein>
<feature type="non-terminal residue" evidence="2">
    <location>
        <position position="108"/>
    </location>
</feature>
<sequence>NKQVIADARQILREPEDSEYIPSDLCDFTNRIFHTCYMGTENSSEETRQRAKQLSEAIGSYHVDLNMDSVVIAVRHLFGLVAETRPQFRAHGLRGTAAENLALQNIQV</sequence>
<dbReference type="AlphaFoldDB" id="A0AAD7JGP1"/>
<gene>
    <name evidence="2" type="ORF">DFH07DRAFT_1016220</name>
</gene>
<name>A0AAD7JGP1_9AGAR</name>
<dbReference type="SUPFAM" id="SSF52402">
    <property type="entry name" value="Adenine nucleotide alpha hydrolases-like"/>
    <property type="match status" value="1"/>
</dbReference>
<dbReference type="GO" id="GO:0003952">
    <property type="term" value="F:NAD+ synthase (glutamine-hydrolyzing) activity"/>
    <property type="evidence" value="ECO:0007669"/>
    <property type="project" value="InterPro"/>
</dbReference>
<proteinExistence type="predicted"/>
<keyword evidence="3" id="KW-1185">Reference proteome</keyword>
<dbReference type="GO" id="GO:0004359">
    <property type="term" value="F:glutaminase activity"/>
    <property type="evidence" value="ECO:0007669"/>
    <property type="project" value="InterPro"/>
</dbReference>
<evidence type="ECO:0000313" key="2">
    <source>
        <dbReference type="EMBL" id="KAJ7764517.1"/>
    </source>
</evidence>
<dbReference type="GO" id="GO:0009435">
    <property type="term" value="P:NAD+ biosynthetic process"/>
    <property type="evidence" value="ECO:0007669"/>
    <property type="project" value="InterPro"/>
</dbReference>
<dbReference type="InterPro" id="IPR003694">
    <property type="entry name" value="NAD_synthase"/>
</dbReference>
<organism evidence="2 3">
    <name type="scientific">Mycena maculata</name>
    <dbReference type="NCBI Taxonomy" id="230809"/>
    <lineage>
        <taxon>Eukaryota</taxon>
        <taxon>Fungi</taxon>
        <taxon>Dikarya</taxon>
        <taxon>Basidiomycota</taxon>
        <taxon>Agaricomycotina</taxon>
        <taxon>Agaricomycetes</taxon>
        <taxon>Agaricomycetidae</taxon>
        <taxon>Agaricales</taxon>
        <taxon>Marasmiineae</taxon>
        <taxon>Mycenaceae</taxon>
        <taxon>Mycena</taxon>
    </lineage>
</organism>
<dbReference type="InterPro" id="IPR014729">
    <property type="entry name" value="Rossmann-like_a/b/a_fold"/>
</dbReference>
<dbReference type="Proteomes" id="UP001215280">
    <property type="component" value="Unassembled WGS sequence"/>
</dbReference>
<dbReference type="EMBL" id="JARJLG010000037">
    <property type="protein sequence ID" value="KAJ7764517.1"/>
    <property type="molecule type" value="Genomic_DNA"/>
</dbReference>